<evidence type="ECO:0000313" key="2">
    <source>
        <dbReference type="Proteomes" id="UP000215335"/>
    </source>
</evidence>
<evidence type="ECO:0000313" key="1">
    <source>
        <dbReference type="EMBL" id="OXU20679.1"/>
    </source>
</evidence>
<gene>
    <name evidence="1" type="ORF">TSAR_006523</name>
</gene>
<dbReference type="EMBL" id="NNAY01002729">
    <property type="protein sequence ID" value="OXU20679.1"/>
    <property type="molecule type" value="Genomic_DNA"/>
</dbReference>
<keyword evidence="2" id="KW-1185">Reference proteome</keyword>
<dbReference type="AlphaFoldDB" id="A0A232EQL4"/>
<dbReference type="Proteomes" id="UP000215335">
    <property type="component" value="Unassembled WGS sequence"/>
</dbReference>
<organism evidence="1 2">
    <name type="scientific">Trichomalopsis sarcophagae</name>
    <dbReference type="NCBI Taxonomy" id="543379"/>
    <lineage>
        <taxon>Eukaryota</taxon>
        <taxon>Metazoa</taxon>
        <taxon>Ecdysozoa</taxon>
        <taxon>Arthropoda</taxon>
        <taxon>Hexapoda</taxon>
        <taxon>Insecta</taxon>
        <taxon>Pterygota</taxon>
        <taxon>Neoptera</taxon>
        <taxon>Endopterygota</taxon>
        <taxon>Hymenoptera</taxon>
        <taxon>Apocrita</taxon>
        <taxon>Proctotrupomorpha</taxon>
        <taxon>Chalcidoidea</taxon>
        <taxon>Pteromalidae</taxon>
        <taxon>Pteromalinae</taxon>
        <taxon>Trichomalopsis</taxon>
    </lineage>
</organism>
<accession>A0A232EQL4</accession>
<name>A0A232EQL4_9HYME</name>
<sequence length="134" mass="15264">MDSRSVVDIHDFKTTTVNSRHKFKIKKKSYMKRDVFCIILQIPNLVEIGSSDTDAWLHCPEKAQDSQDLIGRSPKMELILANQNLSVCMHFESQSLRKLTVNIKPGRIDGPTPGFNYRLFNPKRCQSTLSIAIA</sequence>
<comment type="caution">
    <text evidence="1">The sequence shown here is derived from an EMBL/GenBank/DDBJ whole genome shotgun (WGS) entry which is preliminary data.</text>
</comment>
<reference evidence="1 2" key="1">
    <citation type="journal article" date="2017" name="Curr. Biol.">
        <title>The Evolution of Venom by Co-option of Single-Copy Genes.</title>
        <authorList>
            <person name="Martinson E.O."/>
            <person name="Mrinalini"/>
            <person name="Kelkar Y.D."/>
            <person name="Chang C.H."/>
            <person name="Werren J.H."/>
        </authorList>
    </citation>
    <scope>NUCLEOTIDE SEQUENCE [LARGE SCALE GENOMIC DNA]</scope>
    <source>
        <strain evidence="1 2">Alberta</strain>
        <tissue evidence="1">Whole body</tissue>
    </source>
</reference>
<protein>
    <submittedName>
        <fullName evidence="1">Uncharacterized protein</fullName>
    </submittedName>
</protein>
<proteinExistence type="predicted"/>